<dbReference type="Proteomes" id="UP000008783">
    <property type="component" value="Unassembled WGS sequence"/>
</dbReference>
<sequence>MSTNPASTANTRESRRPSLSGSATSRGSHKSFESSDNYQPDGASRMANLFDSVAGSGPAANPGDQTIRPSGQPGAAGPSNVLRTDRAQTAPVGVNISANRRPEDFAPPNEKIGELKVSFLL</sequence>
<keyword evidence="3" id="KW-1185">Reference proteome</keyword>
<feature type="region of interest" description="Disordered" evidence="1">
    <location>
        <begin position="1"/>
        <end position="93"/>
    </location>
</feature>
<proteinExistence type="predicted"/>
<protein>
    <submittedName>
        <fullName evidence="2">Uncharacterized protein</fullName>
    </submittedName>
</protein>
<dbReference type="KEGG" id="pgr:PGTG_03986"/>
<organism evidence="2 3">
    <name type="scientific">Puccinia graminis f. sp. tritici (strain CRL 75-36-700-3 / race SCCL)</name>
    <name type="common">Black stem rust fungus</name>
    <dbReference type="NCBI Taxonomy" id="418459"/>
    <lineage>
        <taxon>Eukaryota</taxon>
        <taxon>Fungi</taxon>
        <taxon>Dikarya</taxon>
        <taxon>Basidiomycota</taxon>
        <taxon>Pucciniomycotina</taxon>
        <taxon>Pucciniomycetes</taxon>
        <taxon>Pucciniales</taxon>
        <taxon>Pucciniaceae</taxon>
        <taxon>Puccinia</taxon>
    </lineage>
</organism>
<dbReference type="EMBL" id="DS178269">
    <property type="protein sequence ID" value="EFP78030.2"/>
    <property type="molecule type" value="Genomic_DNA"/>
</dbReference>
<reference evidence="3" key="2">
    <citation type="journal article" date="2011" name="Proc. Natl. Acad. Sci. U.S.A.">
        <title>Obligate biotrophy features unraveled by the genomic analysis of rust fungi.</title>
        <authorList>
            <person name="Duplessis S."/>
            <person name="Cuomo C.A."/>
            <person name="Lin Y.-C."/>
            <person name="Aerts A."/>
            <person name="Tisserant E."/>
            <person name="Veneault-Fourrey C."/>
            <person name="Joly D.L."/>
            <person name="Hacquard S."/>
            <person name="Amselem J."/>
            <person name="Cantarel B.L."/>
            <person name="Chiu R."/>
            <person name="Coutinho P.M."/>
            <person name="Feau N."/>
            <person name="Field M."/>
            <person name="Frey P."/>
            <person name="Gelhaye E."/>
            <person name="Goldberg J."/>
            <person name="Grabherr M.G."/>
            <person name="Kodira C.D."/>
            <person name="Kohler A."/>
            <person name="Kuees U."/>
            <person name="Lindquist E.A."/>
            <person name="Lucas S.M."/>
            <person name="Mago R."/>
            <person name="Mauceli E."/>
            <person name="Morin E."/>
            <person name="Murat C."/>
            <person name="Pangilinan J.L."/>
            <person name="Park R."/>
            <person name="Pearson M."/>
            <person name="Quesneville H."/>
            <person name="Rouhier N."/>
            <person name="Sakthikumar S."/>
            <person name="Salamov A.A."/>
            <person name="Schmutz J."/>
            <person name="Selles B."/>
            <person name="Shapiro H."/>
            <person name="Tanguay P."/>
            <person name="Tuskan G.A."/>
            <person name="Henrissat B."/>
            <person name="Van de Peer Y."/>
            <person name="Rouze P."/>
            <person name="Ellis J.G."/>
            <person name="Dodds P.N."/>
            <person name="Schein J.E."/>
            <person name="Zhong S."/>
            <person name="Hamelin R.C."/>
            <person name="Grigoriev I.V."/>
            <person name="Szabo L.J."/>
            <person name="Martin F."/>
        </authorList>
    </citation>
    <scope>NUCLEOTIDE SEQUENCE [LARGE SCALE GENOMIC DNA]</scope>
    <source>
        <strain evidence="3">CRL 75-36-700-3 / race SCCL</strain>
    </source>
</reference>
<reference key="1">
    <citation type="submission" date="2007-01" db="EMBL/GenBank/DDBJ databases">
        <title>The Genome Sequence of Puccinia graminis f. sp. tritici Strain CRL 75-36-700-3.</title>
        <authorList>
            <consortium name="The Broad Institute Genome Sequencing Platform"/>
            <person name="Birren B."/>
            <person name="Lander E."/>
            <person name="Galagan J."/>
            <person name="Nusbaum C."/>
            <person name="Devon K."/>
            <person name="Cuomo C."/>
            <person name="Jaffe D."/>
            <person name="Butler J."/>
            <person name="Alvarez P."/>
            <person name="Gnerre S."/>
            <person name="Grabherr M."/>
            <person name="Mauceli E."/>
            <person name="Brockman W."/>
            <person name="Young S."/>
            <person name="LaButti K."/>
            <person name="Sykes S."/>
            <person name="DeCaprio D."/>
            <person name="Crawford M."/>
            <person name="Koehrsen M."/>
            <person name="Engels R."/>
            <person name="Montgomery P."/>
            <person name="Pearson M."/>
            <person name="Howarth C."/>
            <person name="Larson L."/>
            <person name="White J."/>
            <person name="Zeng Q."/>
            <person name="Kodira C."/>
            <person name="Yandava C."/>
            <person name="Alvarado L."/>
            <person name="O'Leary S."/>
            <person name="Szabo L."/>
            <person name="Dean R."/>
            <person name="Schein J."/>
        </authorList>
    </citation>
    <scope>NUCLEOTIDE SEQUENCE</scope>
    <source>
        <strain>CRL 75-36-700-3</strain>
    </source>
</reference>
<dbReference type="HOGENOM" id="CLU_2039216_0_0_1"/>
<dbReference type="InParanoid" id="E3K155"/>
<dbReference type="RefSeq" id="XP_003322449.2">
    <property type="nucleotide sequence ID" value="XM_003322401.2"/>
</dbReference>
<evidence type="ECO:0000256" key="1">
    <source>
        <dbReference type="SAM" id="MobiDB-lite"/>
    </source>
</evidence>
<evidence type="ECO:0000313" key="3">
    <source>
        <dbReference type="Proteomes" id="UP000008783"/>
    </source>
</evidence>
<accession>E3K155</accession>
<dbReference type="VEuPathDB" id="FungiDB:PGTG_03986"/>
<feature type="compositionally biased region" description="Polar residues" evidence="1">
    <location>
        <begin position="1"/>
        <end position="26"/>
    </location>
</feature>
<dbReference type="AlphaFoldDB" id="E3K155"/>
<dbReference type="OrthoDB" id="10563991at2759"/>
<gene>
    <name evidence="2" type="ORF">PGTG_03986</name>
</gene>
<dbReference type="GeneID" id="10541339"/>
<evidence type="ECO:0000313" key="2">
    <source>
        <dbReference type="EMBL" id="EFP78030.2"/>
    </source>
</evidence>
<name>E3K155_PUCGT</name>